<evidence type="ECO:0000256" key="10">
    <source>
        <dbReference type="ARBA" id="ARBA00023242"/>
    </source>
</evidence>
<proteinExistence type="inferred from homology"/>
<evidence type="ECO:0000256" key="5">
    <source>
        <dbReference type="ARBA" id="ARBA00015519"/>
    </source>
</evidence>
<keyword evidence="9" id="KW-0378">Hydrolase</keyword>
<dbReference type="Proteomes" id="UP000774804">
    <property type="component" value="Unassembled WGS sequence"/>
</dbReference>
<dbReference type="PANTHER" id="PTHR22930:SF85">
    <property type="entry name" value="GH03217P-RELATED"/>
    <property type="match status" value="1"/>
</dbReference>
<comment type="caution">
    <text evidence="17">The sequence shown here is derived from an EMBL/GenBank/DDBJ whole genome shotgun (WGS) entry which is preliminary data.</text>
</comment>
<evidence type="ECO:0000256" key="4">
    <source>
        <dbReference type="ARBA" id="ARBA00006958"/>
    </source>
</evidence>
<evidence type="ECO:0000313" key="19">
    <source>
        <dbReference type="EMBL" id="KAG3224421.1"/>
    </source>
</evidence>
<comment type="subcellular location">
    <subcellularLocation>
        <location evidence="3">Cytoplasm</location>
    </subcellularLocation>
    <subcellularLocation>
        <location evidence="2">Nucleus</location>
    </subcellularLocation>
</comment>
<evidence type="ECO:0000313" key="17">
    <source>
        <dbReference type="EMBL" id="KAG2946900.1"/>
    </source>
</evidence>
<evidence type="ECO:0000256" key="9">
    <source>
        <dbReference type="ARBA" id="ARBA00022801"/>
    </source>
</evidence>
<evidence type="ECO:0000256" key="6">
    <source>
        <dbReference type="ARBA" id="ARBA00022490"/>
    </source>
</evidence>
<dbReference type="VEuPathDB" id="FungiDB:PC110_g8879"/>
<feature type="domain" description="DDE Tnp4" evidence="14">
    <location>
        <begin position="199"/>
        <end position="334"/>
    </location>
</feature>
<evidence type="ECO:0000259" key="14">
    <source>
        <dbReference type="Pfam" id="PF13359"/>
    </source>
</evidence>
<protein>
    <recommendedName>
        <fullName evidence="5">Putative nuclease HARBI1</fullName>
    </recommendedName>
    <alternativeName>
        <fullName evidence="11">Harbinger transposase-derived nuclease</fullName>
    </alternativeName>
</protein>
<evidence type="ECO:0000256" key="3">
    <source>
        <dbReference type="ARBA" id="ARBA00004496"/>
    </source>
</evidence>
<dbReference type="EMBL" id="RCMK01000146">
    <property type="protein sequence ID" value="KAG2946900.1"/>
    <property type="molecule type" value="Genomic_DNA"/>
</dbReference>
<keyword evidence="7" id="KW-0540">Nuclease</keyword>
<evidence type="ECO:0000256" key="11">
    <source>
        <dbReference type="ARBA" id="ARBA00030126"/>
    </source>
</evidence>
<dbReference type="GO" id="GO:0016787">
    <property type="term" value="F:hydrolase activity"/>
    <property type="evidence" value="ECO:0007669"/>
    <property type="project" value="UniProtKB-KW"/>
</dbReference>
<dbReference type="EMBL" id="RCMV01000112">
    <property type="protein sequence ID" value="KAG3224421.1"/>
    <property type="molecule type" value="Genomic_DNA"/>
</dbReference>
<organism evidence="17 20">
    <name type="scientific">Phytophthora cactorum</name>
    <dbReference type="NCBI Taxonomy" id="29920"/>
    <lineage>
        <taxon>Eukaryota</taxon>
        <taxon>Sar</taxon>
        <taxon>Stramenopiles</taxon>
        <taxon>Oomycota</taxon>
        <taxon>Peronosporomycetes</taxon>
        <taxon>Peronosporales</taxon>
        <taxon>Peronosporaceae</taxon>
        <taxon>Phytophthora</taxon>
    </lineage>
</organism>
<feature type="compositionally biased region" description="Basic and acidic residues" evidence="13">
    <location>
        <begin position="376"/>
        <end position="386"/>
    </location>
</feature>
<dbReference type="Proteomes" id="UP000736787">
    <property type="component" value="Unassembled WGS sequence"/>
</dbReference>
<dbReference type="EMBL" id="RCMG01000146">
    <property type="protein sequence ID" value="KAG2861707.1"/>
    <property type="molecule type" value="Genomic_DNA"/>
</dbReference>
<dbReference type="GO" id="GO:0004518">
    <property type="term" value="F:nuclease activity"/>
    <property type="evidence" value="ECO:0007669"/>
    <property type="project" value="UniProtKB-KW"/>
</dbReference>
<dbReference type="EMBL" id="RCMI01000126">
    <property type="protein sequence ID" value="KAG2932086.1"/>
    <property type="molecule type" value="Genomic_DNA"/>
</dbReference>
<dbReference type="PRINTS" id="PR02086">
    <property type="entry name" value="PUTNUCHARBI1"/>
</dbReference>
<evidence type="ECO:0000256" key="13">
    <source>
        <dbReference type="SAM" id="MobiDB-lite"/>
    </source>
</evidence>
<dbReference type="Proteomes" id="UP000760860">
    <property type="component" value="Unassembled WGS sequence"/>
</dbReference>
<dbReference type="InterPro" id="IPR045249">
    <property type="entry name" value="HARBI1-like"/>
</dbReference>
<dbReference type="VEuPathDB" id="FungiDB:PC110_g22867"/>
<evidence type="ECO:0000313" key="20">
    <source>
        <dbReference type="Proteomes" id="UP000736787"/>
    </source>
</evidence>
<dbReference type="GO" id="GO:0005634">
    <property type="term" value="C:nucleus"/>
    <property type="evidence" value="ECO:0007669"/>
    <property type="project" value="UniProtKB-SubCell"/>
</dbReference>
<evidence type="ECO:0000256" key="1">
    <source>
        <dbReference type="ARBA" id="ARBA00001968"/>
    </source>
</evidence>
<dbReference type="Proteomes" id="UP000735874">
    <property type="component" value="Unassembled WGS sequence"/>
</dbReference>
<dbReference type="AlphaFoldDB" id="A0A8T1E0T5"/>
<comment type="function">
    <text evidence="12">Transposase-derived protein that may have nuclease activity. Does not have transposase activity.</text>
</comment>
<reference evidence="17" key="1">
    <citation type="submission" date="2018-10" db="EMBL/GenBank/DDBJ databases">
        <title>Effector identification in a new, highly contiguous assembly of the strawberry crown rot pathogen Phytophthora cactorum.</title>
        <authorList>
            <person name="Armitage A.D."/>
            <person name="Nellist C.F."/>
            <person name="Bates H."/>
            <person name="Vickerstaff R.J."/>
            <person name="Harrison R.J."/>
        </authorList>
    </citation>
    <scope>NUCLEOTIDE SEQUENCE</scope>
    <source>
        <strain evidence="15">15-7</strain>
        <strain evidence="16">4032</strain>
        <strain evidence="17">4040</strain>
        <strain evidence="18">P415</strain>
        <strain evidence="19">P421</strain>
    </source>
</reference>
<evidence type="ECO:0000313" key="15">
    <source>
        <dbReference type="EMBL" id="KAG2861707.1"/>
    </source>
</evidence>
<accession>A0A8T1E0T5</accession>
<keyword evidence="10" id="KW-0539">Nucleus</keyword>
<dbReference type="GO" id="GO:0046872">
    <property type="term" value="F:metal ion binding"/>
    <property type="evidence" value="ECO:0007669"/>
    <property type="project" value="UniProtKB-KW"/>
</dbReference>
<evidence type="ECO:0000256" key="12">
    <source>
        <dbReference type="ARBA" id="ARBA00045850"/>
    </source>
</evidence>
<keyword evidence="6" id="KW-0963">Cytoplasm</keyword>
<dbReference type="GO" id="GO:0005737">
    <property type="term" value="C:cytoplasm"/>
    <property type="evidence" value="ECO:0007669"/>
    <property type="project" value="UniProtKB-SubCell"/>
</dbReference>
<comment type="similarity">
    <text evidence="4">Belongs to the HARBI1 family.</text>
</comment>
<evidence type="ECO:0000256" key="7">
    <source>
        <dbReference type="ARBA" id="ARBA00022722"/>
    </source>
</evidence>
<dbReference type="EMBL" id="RCML01001174">
    <property type="protein sequence ID" value="KAG2964806.1"/>
    <property type="molecule type" value="Genomic_DNA"/>
</dbReference>
<dbReference type="Pfam" id="PF13359">
    <property type="entry name" value="DDE_Tnp_4"/>
    <property type="match status" value="1"/>
</dbReference>
<dbReference type="PANTHER" id="PTHR22930">
    <property type="match status" value="1"/>
</dbReference>
<evidence type="ECO:0000256" key="8">
    <source>
        <dbReference type="ARBA" id="ARBA00022723"/>
    </source>
</evidence>
<feature type="region of interest" description="Disordered" evidence="13">
    <location>
        <begin position="372"/>
        <end position="399"/>
    </location>
</feature>
<evidence type="ECO:0000256" key="2">
    <source>
        <dbReference type="ARBA" id="ARBA00004123"/>
    </source>
</evidence>
<comment type="cofactor">
    <cofactor evidence="1">
        <name>a divalent metal cation</name>
        <dbReference type="ChEBI" id="CHEBI:60240"/>
    </cofactor>
</comment>
<sequence length="416" mass="47312">MPRESKRSRLLREYAVLLDRWLQVRKVRLALGVKDQCDDELDDFLLARVQAVVRARYLSPRVYLKRVPRFSWVMTECSDREFLRSFRMERGSFAKLVNLIKESPAFTITLGKRRMAAAACQLMVFLKFIGTHGSDACVENLSAIFNVASGACFDYIERVTSALLELYDDVVGWPTADERKKIAKRVCAGYDFPHCVGVMDGTLIPLAFQPVLNGEDYYTRKGSYALNALICCDYRAKVTYALTGWPGSTHDNRVWSNSRICCSPESFFSQGEYLLTDSAFRASRYVVPPFKNLPGAAIALDQDFFNTKLANIRIRTEHCIGLFKGRLQHFKGVCVLIRSRGDLVRIIRLFCSSLVIHNLLIHDPIPAELDEDSSAEVEKEISHNDGDTSGEDSTWEGTPDRRDQLFHFLVENDGRF</sequence>
<dbReference type="InterPro" id="IPR026103">
    <property type="entry name" value="HARBI1_animal"/>
</dbReference>
<keyword evidence="8" id="KW-0479">Metal-binding</keyword>
<dbReference type="Proteomes" id="UP000697107">
    <property type="component" value="Unassembled WGS sequence"/>
</dbReference>
<gene>
    <name evidence="15" type="ORF">PC113_g6945</name>
    <name evidence="16" type="ORF">PC115_g5926</name>
    <name evidence="17" type="ORF">PC117_g7272</name>
    <name evidence="18" type="ORF">PC118_g20109</name>
    <name evidence="19" type="ORF">PC129_g4939</name>
</gene>
<dbReference type="InterPro" id="IPR027806">
    <property type="entry name" value="HARBI1_dom"/>
</dbReference>
<evidence type="ECO:0000313" key="18">
    <source>
        <dbReference type="EMBL" id="KAG2964806.1"/>
    </source>
</evidence>
<name>A0A8T1E0T5_9STRA</name>
<evidence type="ECO:0000313" key="16">
    <source>
        <dbReference type="EMBL" id="KAG2932086.1"/>
    </source>
</evidence>